<feature type="domain" description="MIF4G" evidence="5">
    <location>
        <begin position="43"/>
        <end position="251"/>
    </location>
</feature>
<keyword evidence="3" id="KW-0810">Translation regulation</keyword>
<organism evidence="6 7">
    <name type="scientific">Nematostella vectensis</name>
    <name type="common">Starlet sea anemone</name>
    <dbReference type="NCBI Taxonomy" id="45351"/>
    <lineage>
        <taxon>Eukaryota</taxon>
        <taxon>Metazoa</taxon>
        <taxon>Cnidaria</taxon>
        <taxon>Anthozoa</taxon>
        <taxon>Hexacorallia</taxon>
        <taxon>Actiniaria</taxon>
        <taxon>Edwardsiidae</taxon>
        <taxon>Nematostella</taxon>
    </lineage>
</organism>
<keyword evidence="2" id="KW-0963">Cytoplasm</keyword>
<evidence type="ECO:0000259" key="5">
    <source>
        <dbReference type="SMART" id="SM00543"/>
    </source>
</evidence>
<dbReference type="FunFam" id="1.25.40.180:FF:000039">
    <property type="entry name" value="Uncharacterized protein, isoform B"/>
    <property type="match status" value="1"/>
</dbReference>
<dbReference type="Pfam" id="PF02854">
    <property type="entry name" value="MIF4G"/>
    <property type="match status" value="1"/>
</dbReference>
<evidence type="ECO:0000313" key="7">
    <source>
        <dbReference type="Proteomes" id="UP000001593"/>
    </source>
</evidence>
<evidence type="ECO:0000256" key="4">
    <source>
        <dbReference type="SAM" id="MobiDB-lite"/>
    </source>
</evidence>
<feature type="region of interest" description="Disordered" evidence="4">
    <location>
        <begin position="1"/>
        <end position="46"/>
    </location>
</feature>
<dbReference type="PANTHER" id="PTHR23254">
    <property type="entry name" value="EIF4G DOMAIN PROTEIN"/>
    <property type="match status" value="1"/>
</dbReference>
<comment type="subcellular location">
    <subcellularLocation>
        <location evidence="1">Cytoplasm</location>
    </subcellularLocation>
</comment>
<feature type="compositionally biased region" description="Basic and acidic residues" evidence="4">
    <location>
        <begin position="32"/>
        <end position="45"/>
    </location>
</feature>
<proteinExistence type="predicted"/>
<dbReference type="AlphaFoldDB" id="A7S4D1"/>
<dbReference type="GO" id="GO:0005829">
    <property type="term" value="C:cytosol"/>
    <property type="evidence" value="ECO:0000318"/>
    <property type="project" value="GO_Central"/>
</dbReference>
<dbReference type="KEGG" id="nve:5513275"/>
<dbReference type="InParanoid" id="A7S4D1"/>
<dbReference type="Proteomes" id="UP000001593">
    <property type="component" value="Unassembled WGS sequence"/>
</dbReference>
<dbReference type="PANTHER" id="PTHR23254:SF16">
    <property type="entry name" value="CBP80_20-DEPENDENT TRANSLATION INITIATION FACTOR"/>
    <property type="match status" value="1"/>
</dbReference>
<dbReference type="InterPro" id="IPR003890">
    <property type="entry name" value="MIF4G-like_typ-3"/>
</dbReference>
<reference evidence="6 7" key="1">
    <citation type="journal article" date="2007" name="Science">
        <title>Sea anemone genome reveals ancestral eumetazoan gene repertoire and genomic organization.</title>
        <authorList>
            <person name="Putnam N.H."/>
            <person name="Srivastava M."/>
            <person name="Hellsten U."/>
            <person name="Dirks B."/>
            <person name="Chapman J."/>
            <person name="Salamov A."/>
            <person name="Terry A."/>
            <person name="Shapiro H."/>
            <person name="Lindquist E."/>
            <person name="Kapitonov V.V."/>
            <person name="Jurka J."/>
            <person name="Genikhovich G."/>
            <person name="Grigoriev I.V."/>
            <person name="Lucas S.M."/>
            <person name="Steele R.E."/>
            <person name="Finnerty J.R."/>
            <person name="Technau U."/>
            <person name="Martindale M.Q."/>
            <person name="Rokhsar D.S."/>
        </authorList>
    </citation>
    <scope>NUCLEOTIDE SEQUENCE [LARGE SCALE GENOMIC DNA]</scope>
    <source>
        <strain evidence="7">CH2 X CH6</strain>
    </source>
</reference>
<keyword evidence="7" id="KW-1185">Reference proteome</keyword>
<protein>
    <recommendedName>
        <fullName evidence="5">MIF4G domain-containing protein</fullName>
    </recommendedName>
</protein>
<dbReference type="InterPro" id="IPR016024">
    <property type="entry name" value="ARM-type_fold"/>
</dbReference>
<sequence length="273" mass="30434">MAGRGRGRGRSTAQTVDSSPPRPGADSAKAPIHADQKTASPKESDLTGLKRALGSLNPKSQDELDAFATKAQTFATTDEKYSELIDYLYERTFEDNEFAHKAAVVMNTLSLLADGGSKFRSNLLKRAQEYYKNRDSFKLESLSRWNGLANLICEIFKVLRIGGAPLKPLATSVYQILRELLEGCSNPEDEEGMQLECFYTQFKNVGEILEVVDQEKMDSLMCIVRDVILSGSSTQQMRCMLTEILELKSSKWKLPKTVESFYCDAMADILASQ</sequence>
<dbReference type="EMBL" id="DS469577">
    <property type="protein sequence ID" value="EDO41452.1"/>
    <property type="molecule type" value="Genomic_DNA"/>
</dbReference>
<evidence type="ECO:0000313" key="6">
    <source>
        <dbReference type="EMBL" id="EDO41452.1"/>
    </source>
</evidence>
<dbReference type="HOGENOM" id="CLU_089082_0_0_1"/>
<accession>A7S4D1</accession>
<dbReference type="Gene3D" id="1.25.40.180">
    <property type="match status" value="1"/>
</dbReference>
<dbReference type="GO" id="GO:0008494">
    <property type="term" value="F:translation activator activity"/>
    <property type="evidence" value="ECO:0000318"/>
    <property type="project" value="GO_Central"/>
</dbReference>
<dbReference type="SUPFAM" id="SSF48371">
    <property type="entry name" value="ARM repeat"/>
    <property type="match status" value="1"/>
</dbReference>
<evidence type="ECO:0000256" key="1">
    <source>
        <dbReference type="ARBA" id="ARBA00004496"/>
    </source>
</evidence>
<dbReference type="eggNOG" id="KOG3942">
    <property type="taxonomic scope" value="Eukaryota"/>
</dbReference>
<evidence type="ECO:0000256" key="2">
    <source>
        <dbReference type="ARBA" id="ARBA00022490"/>
    </source>
</evidence>
<dbReference type="GO" id="GO:0003723">
    <property type="term" value="F:RNA binding"/>
    <property type="evidence" value="ECO:0007669"/>
    <property type="project" value="InterPro"/>
</dbReference>
<dbReference type="InterPro" id="IPR051367">
    <property type="entry name" value="mRNA_TranslReg/HistoneTransl"/>
</dbReference>
<dbReference type="SMART" id="SM00543">
    <property type="entry name" value="MIF4G"/>
    <property type="match status" value="1"/>
</dbReference>
<dbReference type="STRING" id="45351.A7S4D1"/>
<dbReference type="GO" id="GO:0006446">
    <property type="term" value="P:regulation of translational initiation"/>
    <property type="evidence" value="ECO:0000318"/>
    <property type="project" value="GO_Central"/>
</dbReference>
<gene>
    <name evidence="6" type="ORF">NEMVEDRAFT_v1g242776</name>
</gene>
<dbReference type="FunCoup" id="A7S4D1">
    <property type="interactions" value="89"/>
</dbReference>
<dbReference type="PhylomeDB" id="A7S4D1"/>
<dbReference type="OrthoDB" id="6484979at2759"/>
<name>A7S4D1_NEMVE</name>
<dbReference type="OMA" id="EMATHEV"/>
<evidence type="ECO:0000256" key="3">
    <source>
        <dbReference type="ARBA" id="ARBA00022845"/>
    </source>
</evidence>